<name>A0AAJ6DDE0_9MICC</name>
<dbReference type="NCBIfam" id="NF035935">
    <property type="entry name" value="ESAT6_3"/>
    <property type="match status" value="1"/>
</dbReference>
<reference evidence="2 3" key="1">
    <citation type="submission" date="2023-03" db="EMBL/GenBank/DDBJ databases">
        <title>Complete genome sequences of several Auritidibacter ignavus strains isolated from ear infections.</title>
        <authorList>
            <person name="Baehr T."/>
            <person name="Baumhoegger A.M."/>
        </authorList>
    </citation>
    <scope>NUCLEOTIDE SEQUENCE [LARGE SCALE GENOMIC DNA]</scope>
    <source>
        <strain evidence="2 3">BABAE-6</strain>
    </source>
</reference>
<dbReference type="SUPFAM" id="SSF140453">
    <property type="entry name" value="EsxAB dimer-like"/>
    <property type="match status" value="1"/>
</dbReference>
<evidence type="ECO:0000313" key="2">
    <source>
        <dbReference type="EMBL" id="WGH94394.1"/>
    </source>
</evidence>
<evidence type="ECO:0000313" key="3">
    <source>
        <dbReference type="Proteomes" id="UP001224674"/>
    </source>
</evidence>
<evidence type="ECO:0000256" key="1">
    <source>
        <dbReference type="SAM" id="MobiDB-lite"/>
    </source>
</evidence>
<dbReference type="GeneID" id="83695627"/>
<dbReference type="RefSeq" id="WP_110099379.1">
    <property type="nucleotide sequence ID" value="NZ_CP122562.1"/>
</dbReference>
<dbReference type="Gene3D" id="1.10.287.1060">
    <property type="entry name" value="ESAT-6-like"/>
    <property type="match status" value="1"/>
</dbReference>
<feature type="region of interest" description="Disordered" evidence="1">
    <location>
        <begin position="83"/>
        <end position="102"/>
    </location>
</feature>
<gene>
    <name evidence="2" type="ORF">QDX21_06340</name>
</gene>
<dbReference type="InterPro" id="IPR036689">
    <property type="entry name" value="ESAT-6-like_sf"/>
</dbReference>
<accession>A0AAJ6DDE0</accession>
<dbReference type="Proteomes" id="UP001224674">
    <property type="component" value="Chromosome"/>
</dbReference>
<organism evidence="2 3">
    <name type="scientific">Auritidibacter ignavus</name>
    <dbReference type="NCBI Taxonomy" id="678932"/>
    <lineage>
        <taxon>Bacteria</taxon>
        <taxon>Bacillati</taxon>
        <taxon>Actinomycetota</taxon>
        <taxon>Actinomycetes</taxon>
        <taxon>Micrococcales</taxon>
        <taxon>Micrococcaceae</taxon>
        <taxon>Auritidibacter</taxon>
    </lineage>
</organism>
<keyword evidence="3" id="KW-1185">Reference proteome</keyword>
<protein>
    <submittedName>
        <fullName evidence="2">Pore-forming ESAT-6 family protein</fullName>
    </submittedName>
</protein>
<dbReference type="EMBL" id="CP122566">
    <property type="protein sequence ID" value="WGH94394.1"/>
    <property type="molecule type" value="Genomic_DNA"/>
</dbReference>
<dbReference type="AlphaFoldDB" id="A0AAJ6DDE0"/>
<sequence>MATMDRISYDTDVSANVQSDIHGIVGRLENLMSQRDQQVAQAMSDFQMDGVDAEYQHVETRWRNASNEVKAIIALVRETLSTNDQTATTTQSRTRQAVSNIG</sequence>
<proteinExistence type="predicted"/>
<dbReference type="InterPro" id="IPR048032">
    <property type="entry name" value="ESAT6-like"/>
</dbReference>